<dbReference type="Pfam" id="PF02441">
    <property type="entry name" value="Flavoprotein"/>
    <property type="match status" value="1"/>
</dbReference>
<dbReference type="InterPro" id="IPR035929">
    <property type="entry name" value="CoaB-like_sf"/>
</dbReference>
<keyword evidence="3" id="KW-0460">Magnesium</keyword>
<comment type="pathway">
    <text evidence="3">Cofactor biosynthesis; coenzyme A biosynthesis; CoA from (R)-pantothenate: step 3/5.</text>
</comment>
<accession>A0A0B7P0Z2</accession>
<comment type="similarity">
    <text evidence="3">In the N-terminal section; belongs to the HFCD (homo-oligomeric flavin containing Cys decarboxylase) superfamily.</text>
</comment>
<dbReference type="InterPro" id="IPR007085">
    <property type="entry name" value="DNA/pantothenate-metab_flavo_C"/>
</dbReference>
<dbReference type="PANTHER" id="PTHR14359:SF6">
    <property type="entry name" value="PHOSPHOPANTOTHENOYLCYSTEINE DECARBOXYLASE"/>
    <property type="match status" value="1"/>
</dbReference>
<feature type="binding site" evidence="3">
    <location>
        <position position="451"/>
    </location>
    <ligand>
        <name>CTP</name>
        <dbReference type="ChEBI" id="CHEBI:37563"/>
    </ligand>
</feature>
<feature type="binding site" evidence="3">
    <location>
        <position position="391"/>
    </location>
    <ligand>
        <name>CTP</name>
        <dbReference type="ChEBI" id="CHEBI:37563"/>
    </ligand>
</feature>
<sequence length="517" mass="53396">MTSASSTHSRERHILLGVTGSIAAFKAAQLASDWVKQGHQVRVLMTAAAAQFVSPLTFQSLTHQSVRIAMFDDSGASQTATDDGMHVGITHIDDAKWADVFVIAPASADVIARIAAGMANDHLTATLLAATCPVVLAPAMNTRMYDNPVTQRNMTTCRQLGMSFVEPSSGLLACEDVGKGRLAELSDIEWAVDEALEGMSAPRFDADVAGPGRSGAARAEAPRPTSDVESAGAAPSDAGSSDAGPIDAAVIDAAMADAEPSTTLVVPDSVTSDVVVPDAGAMPPLRAGGPAGGAEGLLSGVRVLITAGPTREPIDPVRFLSNHSSGRMGYALASAAHDLGAAVTLVSGPVSLPEPAGVTMVQVQTAAEMFDAVTARFEQADLVVMAAAVADFAVAAQADQKIKKRGRRALTLQLEATPDILAWCGEHRHPGQVLCGFAMETTELVAHATEKLARKGADMIVANSLTTPGAGFGTDTNVVTILAATDGEPHRDDLPMMTKRELAGQILARMAALRVSA</sequence>
<comment type="cofactor">
    <cofactor evidence="3">
        <name>FMN</name>
        <dbReference type="ChEBI" id="CHEBI:58210"/>
    </cofactor>
    <text evidence="3">Binds 1 FMN per subunit.</text>
</comment>
<dbReference type="GO" id="GO:0004632">
    <property type="term" value="F:phosphopantothenate--cysteine ligase activity"/>
    <property type="evidence" value="ECO:0007669"/>
    <property type="project" value="UniProtKB-UniRule"/>
</dbReference>
<dbReference type="InterPro" id="IPR036551">
    <property type="entry name" value="Flavin_trans-like"/>
</dbReference>
<feature type="region of interest" description="Phosphopantothenoylcysteine decarboxylase" evidence="3">
    <location>
        <begin position="1"/>
        <end position="302"/>
    </location>
</feature>
<comment type="function">
    <text evidence="3">Catalyzes two sequential steps in the biosynthesis of coenzyme A. In the first step cysteine is conjugated to 4'-phosphopantothenate to form 4-phosphopantothenoylcysteine. In the second step the latter compound is decarboxylated to form 4'-phosphopantotheine.</text>
</comment>
<gene>
    <name evidence="3" type="primary">coaBC</name>
    <name evidence="7" type="ORF">PFCIRM138_00555</name>
</gene>
<comment type="caution">
    <text evidence="3">Lacks conserved residue(s) required for the propagation of feature annotation.</text>
</comment>
<dbReference type="EMBL" id="LM676433">
    <property type="protein sequence ID" value="CEP27262.1"/>
    <property type="molecule type" value="Genomic_DNA"/>
</dbReference>
<dbReference type="UniPathway" id="UPA00241">
    <property type="reaction ID" value="UER00353"/>
</dbReference>
<comment type="cofactor">
    <cofactor evidence="3">
        <name>Mg(2+)</name>
        <dbReference type="ChEBI" id="CHEBI:18420"/>
    </cofactor>
</comment>
<feature type="domain" description="Flavoprotein" evidence="5">
    <location>
        <begin position="13"/>
        <end position="180"/>
    </location>
</feature>
<dbReference type="GO" id="GO:0015941">
    <property type="term" value="P:pantothenate catabolic process"/>
    <property type="evidence" value="ECO:0007669"/>
    <property type="project" value="InterPro"/>
</dbReference>
<comment type="pathway">
    <text evidence="3">Cofactor biosynthesis; coenzyme A biosynthesis; CoA from (R)-pantothenate: step 2/5.</text>
</comment>
<evidence type="ECO:0000256" key="3">
    <source>
        <dbReference type="HAMAP-Rule" id="MF_02225"/>
    </source>
</evidence>
<dbReference type="Pfam" id="PF04127">
    <property type="entry name" value="DFP"/>
    <property type="match status" value="1"/>
</dbReference>
<comment type="catalytic activity">
    <reaction evidence="3">
        <text>N-[(R)-4-phosphopantothenoyl]-L-cysteine + H(+) = (R)-4'-phosphopantetheine + CO2</text>
        <dbReference type="Rhea" id="RHEA:16793"/>
        <dbReference type="ChEBI" id="CHEBI:15378"/>
        <dbReference type="ChEBI" id="CHEBI:16526"/>
        <dbReference type="ChEBI" id="CHEBI:59458"/>
        <dbReference type="ChEBI" id="CHEBI:61723"/>
        <dbReference type="EC" id="4.1.1.36"/>
    </reaction>
</comment>
<dbReference type="GO" id="GO:0046872">
    <property type="term" value="F:metal ion binding"/>
    <property type="evidence" value="ECO:0007669"/>
    <property type="project" value="UniProtKB-KW"/>
</dbReference>
<feature type="active site" description="Proton donor" evidence="3">
    <location>
        <position position="174"/>
    </location>
</feature>
<keyword evidence="3" id="KW-0436">Ligase</keyword>
<keyword evidence="2 3" id="KW-0456">Lyase</keyword>
<feature type="domain" description="DNA/pantothenate metabolism flavoprotein C-terminal" evidence="6">
    <location>
        <begin position="298"/>
        <end position="512"/>
    </location>
</feature>
<dbReference type="Gene3D" id="3.40.50.1950">
    <property type="entry name" value="Flavin prenyltransferase-like"/>
    <property type="match status" value="1"/>
</dbReference>
<feature type="compositionally biased region" description="Low complexity" evidence="4">
    <location>
        <begin position="230"/>
        <end position="244"/>
    </location>
</feature>
<organism evidence="7">
    <name type="scientific">Propionibacterium freudenreichii subsp. freudenreichii</name>
    <dbReference type="NCBI Taxonomy" id="66712"/>
    <lineage>
        <taxon>Bacteria</taxon>
        <taxon>Bacillati</taxon>
        <taxon>Actinomycetota</taxon>
        <taxon>Actinomycetes</taxon>
        <taxon>Propionibacteriales</taxon>
        <taxon>Propionibacteriaceae</taxon>
        <taxon>Propionibacterium</taxon>
    </lineage>
</organism>
<dbReference type="InterPro" id="IPR003382">
    <property type="entry name" value="Flavoprotein"/>
</dbReference>
<comment type="catalytic activity">
    <reaction evidence="3">
        <text>(R)-4'-phosphopantothenate + L-cysteine + CTP = N-[(R)-4-phosphopantothenoyl]-L-cysteine + CMP + diphosphate + H(+)</text>
        <dbReference type="Rhea" id="RHEA:19397"/>
        <dbReference type="ChEBI" id="CHEBI:10986"/>
        <dbReference type="ChEBI" id="CHEBI:15378"/>
        <dbReference type="ChEBI" id="CHEBI:33019"/>
        <dbReference type="ChEBI" id="CHEBI:35235"/>
        <dbReference type="ChEBI" id="CHEBI:37563"/>
        <dbReference type="ChEBI" id="CHEBI:59458"/>
        <dbReference type="ChEBI" id="CHEBI:60377"/>
        <dbReference type="EC" id="6.3.2.5"/>
    </reaction>
</comment>
<dbReference type="GO" id="GO:0015937">
    <property type="term" value="P:coenzyme A biosynthetic process"/>
    <property type="evidence" value="ECO:0007669"/>
    <property type="project" value="UniProtKB-UniRule"/>
</dbReference>
<dbReference type="EC" id="6.3.2.5" evidence="3"/>
<dbReference type="InterPro" id="IPR005252">
    <property type="entry name" value="CoaBC"/>
</dbReference>
<evidence type="ECO:0000259" key="6">
    <source>
        <dbReference type="Pfam" id="PF04127"/>
    </source>
</evidence>
<keyword evidence="3" id="KW-0288">FMN</keyword>
<keyword evidence="1 3" id="KW-0210">Decarboxylase</keyword>
<dbReference type="Gene3D" id="3.40.50.10300">
    <property type="entry name" value="CoaB-like"/>
    <property type="match status" value="1"/>
</dbReference>
<dbReference type="EC" id="4.1.1.36" evidence="3"/>
<evidence type="ECO:0000313" key="7">
    <source>
        <dbReference type="EMBL" id="CEP27262.1"/>
    </source>
</evidence>
<dbReference type="HAMAP" id="MF_02225">
    <property type="entry name" value="CoaBC"/>
    <property type="match status" value="1"/>
</dbReference>
<feature type="binding site" evidence="3">
    <location>
        <position position="437"/>
    </location>
    <ligand>
        <name>CTP</name>
        <dbReference type="ChEBI" id="CHEBI:37563"/>
    </ligand>
</feature>
<name>A0A0B7P0Z2_PROFF</name>
<dbReference type="SUPFAM" id="SSF52507">
    <property type="entry name" value="Homo-oligomeric flavin-containing Cys decarboxylases, HFCD"/>
    <property type="match status" value="1"/>
</dbReference>
<proteinExistence type="inferred from homology"/>
<dbReference type="GO" id="GO:0071513">
    <property type="term" value="C:phosphopantothenoylcysteine decarboxylase complex"/>
    <property type="evidence" value="ECO:0007669"/>
    <property type="project" value="TreeGrafter"/>
</dbReference>
<dbReference type="AlphaFoldDB" id="A0A0B7P0Z2"/>
<feature type="binding site" evidence="3">
    <location>
        <begin position="418"/>
        <end position="421"/>
    </location>
    <ligand>
        <name>CTP</name>
        <dbReference type="ChEBI" id="CHEBI:37563"/>
    </ligand>
</feature>
<feature type="region of interest" description="Disordered" evidence="4">
    <location>
        <begin position="203"/>
        <end position="244"/>
    </location>
</feature>
<keyword evidence="3" id="KW-0479">Metal-binding</keyword>
<evidence type="ECO:0000256" key="2">
    <source>
        <dbReference type="ARBA" id="ARBA00023239"/>
    </source>
</evidence>
<protein>
    <recommendedName>
        <fullName evidence="3">Coenzyme A biosynthesis bifunctional protein CoaBC</fullName>
    </recommendedName>
    <alternativeName>
        <fullName evidence="3">DNA/pantothenate metabolism flavoprotein</fullName>
    </alternativeName>
    <alternativeName>
        <fullName evidence="3">Phosphopantothenoylcysteine synthetase/decarboxylase</fullName>
        <shortName evidence="3">PPCS-PPCDC</shortName>
    </alternativeName>
    <domain>
        <recommendedName>
            <fullName evidence="3">Phosphopantothenoylcysteine decarboxylase</fullName>
            <shortName evidence="3">PPC decarboxylase</shortName>
            <shortName evidence="3">PPC-DC</shortName>
            <ecNumber evidence="3">4.1.1.36</ecNumber>
        </recommendedName>
        <alternativeName>
            <fullName evidence="3">CoaC</fullName>
        </alternativeName>
    </domain>
    <domain>
        <recommendedName>
            <fullName evidence="3">Phosphopantothenate--cysteine ligase</fullName>
            <ecNumber evidence="3">6.3.2.5</ecNumber>
        </recommendedName>
        <alternativeName>
            <fullName evidence="3">CoaB</fullName>
        </alternativeName>
        <alternativeName>
            <fullName evidence="3">Phosphopantothenoylcysteine synthetase</fullName>
            <shortName evidence="3">PPC synthetase</shortName>
            <shortName evidence="3">PPC-S</shortName>
        </alternativeName>
    </domain>
</protein>
<dbReference type="GO" id="GO:0010181">
    <property type="term" value="F:FMN binding"/>
    <property type="evidence" value="ECO:0007669"/>
    <property type="project" value="UniProtKB-UniRule"/>
</dbReference>
<feature type="region of interest" description="Phosphopantothenate--cysteine ligase" evidence="3">
    <location>
        <begin position="303"/>
        <end position="517"/>
    </location>
</feature>
<reference evidence="7" key="1">
    <citation type="submission" date="2014-08" db="EMBL/GenBank/DDBJ databases">
        <authorList>
            <person name="Falentin Helene"/>
        </authorList>
    </citation>
    <scope>NUCLEOTIDE SEQUENCE</scope>
</reference>
<dbReference type="GO" id="GO:0004633">
    <property type="term" value="F:phosphopantothenoylcysteine decarboxylase activity"/>
    <property type="evidence" value="ECO:0007669"/>
    <property type="project" value="UniProtKB-UniRule"/>
</dbReference>
<dbReference type="PANTHER" id="PTHR14359">
    <property type="entry name" value="HOMO-OLIGOMERIC FLAVIN CONTAINING CYS DECARBOXYLASE FAMILY"/>
    <property type="match status" value="1"/>
</dbReference>
<feature type="binding site" evidence="3">
    <location>
        <position position="455"/>
    </location>
    <ligand>
        <name>CTP</name>
        <dbReference type="ChEBI" id="CHEBI:37563"/>
    </ligand>
</feature>
<evidence type="ECO:0000256" key="1">
    <source>
        <dbReference type="ARBA" id="ARBA00022793"/>
    </source>
</evidence>
<keyword evidence="3" id="KW-0511">Multifunctional enzyme</keyword>
<feature type="binding site" evidence="3">
    <location>
        <position position="401"/>
    </location>
    <ligand>
        <name>CTP</name>
        <dbReference type="ChEBI" id="CHEBI:37563"/>
    </ligand>
</feature>
<evidence type="ECO:0000256" key="4">
    <source>
        <dbReference type="SAM" id="MobiDB-lite"/>
    </source>
</evidence>
<dbReference type="SUPFAM" id="SSF102645">
    <property type="entry name" value="CoaB-like"/>
    <property type="match status" value="1"/>
</dbReference>
<keyword evidence="3" id="KW-0285">Flavoprotein</keyword>
<comment type="similarity">
    <text evidence="3">In the C-terminal section; belongs to the PPC synthetase family.</text>
</comment>
<evidence type="ECO:0000259" key="5">
    <source>
        <dbReference type="Pfam" id="PF02441"/>
    </source>
</evidence>